<evidence type="ECO:0000313" key="1">
    <source>
        <dbReference type="EMBL" id="PZW31067.1"/>
    </source>
</evidence>
<name>A0A326U969_THEHA</name>
<sequence length="65" mass="7391">MLSEAVVSLPPTRHYTLDMLLTGERAWFVFWHAGSEREHEGLPVLLSRFQSKTSAETPDILCTTM</sequence>
<proteinExistence type="predicted"/>
<dbReference type="EMBL" id="QKUF01000006">
    <property type="protein sequence ID" value="PZW31067.1"/>
    <property type="molecule type" value="Genomic_DNA"/>
</dbReference>
<dbReference type="RefSeq" id="WP_111321710.1">
    <property type="nucleotide sequence ID" value="NZ_BIFX01000003.1"/>
</dbReference>
<evidence type="ECO:0000313" key="2">
    <source>
        <dbReference type="Proteomes" id="UP000248806"/>
    </source>
</evidence>
<dbReference type="Proteomes" id="UP000248806">
    <property type="component" value="Unassembled WGS sequence"/>
</dbReference>
<reference evidence="1 2" key="1">
    <citation type="submission" date="2018-06" db="EMBL/GenBank/DDBJ databases">
        <title>Genomic Encyclopedia of Archaeal and Bacterial Type Strains, Phase II (KMG-II): from individual species to whole genera.</title>
        <authorList>
            <person name="Goeker M."/>
        </authorList>
    </citation>
    <scope>NUCLEOTIDE SEQUENCE [LARGE SCALE GENOMIC DNA]</scope>
    <source>
        <strain evidence="1 2">ATCC BAA-1881</strain>
    </source>
</reference>
<accession>A0A326U969</accession>
<dbReference type="AlphaFoldDB" id="A0A326U969"/>
<keyword evidence="2" id="KW-1185">Reference proteome</keyword>
<gene>
    <name evidence="1" type="ORF">EI42_02164</name>
</gene>
<organism evidence="1 2">
    <name type="scientific">Thermosporothrix hazakensis</name>
    <dbReference type="NCBI Taxonomy" id="644383"/>
    <lineage>
        <taxon>Bacteria</taxon>
        <taxon>Bacillati</taxon>
        <taxon>Chloroflexota</taxon>
        <taxon>Ktedonobacteria</taxon>
        <taxon>Ktedonobacterales</taxon>
        <taxon>Thermosporotrichaceae</taxon>
        <taxon>Thermosporothrix</taxon>
    </lineage>
</organism>
<protein>
    <submittedName>
        <fullName evidence="1">Uncharacterized protein</fullName>
    </submittedName>
</protein>
<comment type="caution">
    <text evidence="1">The sequence shown here is derived from an EMBL/GenBank/DDBJ whole genome shotgun (WGS) entry which is preliminary data.</text>
</comment>